<dbReference type="Pfam" id="PF02120">
    <property type="entry name" value="Flg_hook"/>
    <property type="match status" value="1"/>
</dbReference>
<dbReference type="Proteomes" id="UP001175097">
    <property type="component" value="Unassembled WGS sequence"/>
</dbReference>
<keyword evidence="4" id="KW-1185">Reference proteome</keyword>
<feature type="domain" description="Flagellar hook-length control protein-like C-terminal" evidence="2">
    <location>
        <begin position="304"/>
        <end position="376"/>
    </location>
</feature>
<feature type="compositionally biased region" description="Basic and acidic residues" evidence="1">
    <location>
        <begin position="379"/>
        <end position="402"/>
    </location>
</feature>
<evidence type="ECO:0000313" key="3">
    <source>
        <dbReference type="EMBL" id="MDN4607461.1"/>
    </source>
</evidence>
<evidence type="ECO:0000313" key="4">
    <source>
        <dbReference type="Proteomes" id="UP001175097"/>
    </source>
</evidence>
<feature type="region of interest" description="Disordered" evidence="1">
    <location>
        <begin position="376"/>
        <end position="413"/>
    </location>
</feature>
<reference evidence="3" key="1">
    <citation type="submission" date="2023-03" db="EMBL/GenBank/DDBJ databases">
        <title>MT1 and MT2 Draft Genomes of Novel Species.</title>
        <authorList>
            <person name="Venkateswaran K."/>
        </authorList>
    </citation>
    <scope>NUCLEOTIDE SEQUENCE</scope>
    <source>
        <strain evidence="3">F6_3S_P_2</strain>
    </source>
</reference>
<dbReference type="EMBL" id="JAROCC010000005">
    <property type="protein sequence ID" value="MDN4607461.1"/>
    <property type="molecule type" value="Genomic_DNA"/>
</dbReference>
<dbReference type="CDD" id="cd17470">
    <property type="entry name" value="T3SS_Flik_C"/>
    <property type="match status" value="1"/>
</dbReference>
<dbReference type="Gene3D" id="3.30.750.140">
    <property type="match status" value="1"/>
</dbReference>
<organism evidence="3 4">
    <name type="scientific">Sporosarcina highlanderae</name>
    <dbReference type="NCBI Taxonomy" id="3035916"/>
    <lineage>
        <taxon>Bacteria</taxon>
        <taxon>Bacillati</taxon>
        <taxon>Bacillota</taxon>
        <taxon>Bacilli</taxon>
        <taxon>Bacillales</taxon>
        <taxon>Caryophanaceae</taxon>
        <taxon>Sporosarcina</taxon>
    </lineage>
</organism>
<feature type="region of interest" description="Disordered" evidence="1">
    <location>
        <begin position="240"/>
        <end position="283"/>
    </location>
</feature>
<keyword evidence="3" id="KW-0969">Cilium</keyword>
<gene>
    <name evidence="3" type="ORF">P5G49_08175</name>
</gene>
<keyword evidence="3" id="KW-0282">Flagellum</keyword>
<feature type="compositionally biased region" description="Low complexity" evidence="1">
    <location>
        <begin position="403"/>
        <end position="413"/>
    </location>
</feature>
<evidence type="ECO:0000259" key="2">
    <source>
        <dbReference type="Pfam" id="PF02120"/>
    </source>
</evidence>
<dbReference type="InterPro" id="IPR021136">
    <property type="entry name" value="Flagellar_hook_control-like_C"/>
</dbReference>
<dbReference type="InterPro" id="IPR038610">
    <property type="entry name" value="FliK-like_C_sf"/>
</dbReference>
<keyword evidence="3" id="KW-0966">Cell projection</keyword>
<name>A0ABT8JQM8_9BACL</name>
<proteinExistence type="predicted"/>
<accession>A0ABT8JQM8</accession>
<sequence>MKVGALQPKIVMSKVHPGIVHKSDVNKLSFGDILKGVNTTNSIKDSQLSKTSTESPHEIVSDIYTAETIEELRKVMEPFQDFESVGLSVLLDEGNTTLEELSMAISMNPEKILDLLKGLLNEAGHAEEEVTELTISSDLWTVLSTLEGLKENALKILNNSFRNSGTNKEAVELVAFIKSIELLAPKSEMVISMAQKLHVFQNMIAEAAIQFDHEILSTSKQNLLESPFQKFDMRIPELNSSSSMAEENDSSKKVTELQVPGSTNGLPSTLKGDLATSKTNSTNQSESLLRELQSLFKRSNFGQINGTNRMLIKLYPEHLGQIRIELMETNGVISARILASTALAKGMLDSQLHQLKHAFTQQNIQVDRIDIAQSIQESPRNEREQSFNEQFEREQQTNKESNDSSSSEDTLSFDEYLLELEV</sequence>
<comment type="caution">
    <text evidence="3">The sequence shown here is derived from an EMBL/GenBank/DDBJ whole genome shotgun (WGS) entry which is preliminary data.</text>
</comment>
<dbReference type="RefSeq" id="WP_301243004.1">
    <property type="nucleotide sequence ID" value="NZ_JAROCC010000005.1"/>
</dbReference>
<protein>
    <submittedName>
        <fullName evidence="3">Flagellar hook-length control protein FliK</fullName>
    </submittedName>
</protein>
<evidence type="ECO:0000256" key="1">
    <source>
        <dbReference type="SAM" id="MobiDB-lite"/>
    </source>
</evidence>